<organism evidence="1 2">
    <name type="scientific">Duganella radicis</name>
    <dbReference type="NCBI Taxonomy" id="551988"/>
    <lineage>
        <taxon>Bacteria</taxon>
        <taxon>Pseudomonadati</taxon>
        <taxon>Pseudomonadota</taxon>
        <taxon>Betaproteobacteria</taxon>
        <taxon>Burkholderiales</taxon>
        <taxon>Oxalobacteraceae</taxon>
        <taxon>Telluria group</taxon>
        <taxon>Duganella</taxon>
    </lineage>
</organism>
<dbReference type="Pfam" id="PF03860">
    <property type="entry name" value="Csp"/>
    <property type="match status" value="1"/>
</dbReference>
<proteinExistence type="predicted"/>
<dbReference type="PANTHER" id="PTHR37310:SF1">
    <property type="entry name" value="CYTOPLASMIC PROTEIN"/>
    <property type="match status" value="1"/>
</dbReference>
<protein>
    <submittedName>
        <fullName evidence="1">Four-helix bundle copper-binding protein</fullName>
    </submittedName>
</protein>
<dbReference type="RefSeq" id="WP_155462072.1">
    <property type="nucleotide sequence ID" value="NZ_WNKY01000002.1"/>
</dbReference>
<comment type="caution">
    <text evidence="1">The sequence shown here is derived from an EMBL/GenBank/DDBJ whole genome shotgun (WGS) entry which is preliminary data.</text>
</comment>
<dbReference type="AlphaFoldDB" id="A0A6L6PDE9"/>
<dbReference type="OrthoDB" id="5396211at2"/>
<sequence length="109" mass="11991">MDQIPDMQDCIDACTNCHQACLETALRHCLQMGGRHVAPEHFRLMMDCAAICQASANLQLSGSPYSARLCALCADICHDCALSCRDLDEMEECVRACEACEKTCREMAA</sequence>
<dbReference type="CDD" id="cd08026">
    <property type="entry name" value="DUF326"/>
    <property type="match status" value="1"/>
</dbReference>
<name>A0A6L6PDE9_9BURK</name>
<dbReference type="Proteomes" id="UP000475582">
    <property type="component" value="Unassembled WGS sequence"/>
</dbReference>
<dbReference type="PANTHER" id="PTHR37310">
    <property type="entry name" value="CYTOPLASMIC PROTEIN-RELATED"/>
    <property type="match status" value="1"/>
</dbReference>
<reference evidence="1 2" key="1">
    <citation type="submission" date="2019-11" db="EMBL/GenBank/DDBJ databases">
        <title>Type strains purchased from KCTC, JCM and DSMZ.</title>
        <authorList>
            <person name="Lu H."/>
        </authorList>
    </citation>
    <scope>NUCLEOTIDE SEQUENCE [LARGE SCALE GENOMIC DNA]</scope>
    <source>
        <strain evidence="1 2">KCTC 22382</strain>
    </source>
</reference>
<dbReference type="InterPro" id="IPR005560">
    <property type="entry name" value="Csp_YhjQ"/>
</dbReference>
<evidence type="ECO:0000313" key="2">
    <source>
        <dbReference type="Proteomes" id="UP000475582"/>
    </source>
</evidence>
<dbReference type="Gene3D" id="1.20.1270.360">
    <property type="match status" value="1"/>
</dbReference>
<dbReference type="EMBL" id="WNKY01000002">
    <property type="protein sequence ID" value="MTV36719.1"/>
    <property type="molecule type" value="Genomic_DNA"/>
</dbReference>
<gene>
    <name evidence="1" type="ORF">GM676_03855</name>
</gene>
<evidence type="ECO:0000313" key="1">
    <source>
        <dbReference type="EMBL" id="MTV36719.1"/>
    </source>
</evidence>
<accession>A0A6L6PDE9</accession>
<keyword evidence="2" id="KW-1185">Reference proteome</keyword>
<dbReference type="InterPro" id="IPR044543">
    <property type="entry name" value="YHJQ-like"/>
</dbReference>